<proteinExistence type="predicted"/>
<reference evidence="1" key="1">
    <citation type="journal article" date="2014" name="Int. J. Syst. Evol. Microbiol.">
        <title>Complete genome sequence of Corynebacterium casei LMG S-19264T (=DSM 44701T), isolated from a smear-ripened cheese.</title>
        <authorList>
            <consortium name="US DOE Joint Genome Institute (JGI-PGF)"/>
            <person name="Walter F."/>
            <person name="Albersmeier A."/>
            <person name="Kalinowski J."/>
            <person name="Ruckert C."/>
        </authorList>
    </citation>
    <scope>NUCLEOTIDE SEQUENCE</scope>
    <source>
        <strain evidence="1">JCM 3090</strain>
    </source>
</reference>
<dbReference type="EMBL" id="BMQB01000004">
    <property type="protein sequence ID" value="GGJ92284.1"/>
    <property type="molecule type" value="Genomic_DNA"/>
</dbReference>
<name>A0A8J3B847_9ACTN</name>
<sequence>MQDATCTVCPAQVLGLGEFDVVERPGRDYPYDVGVGYRLGPQGQPVRVHPFRAGVPPAPYASADLPTPMLDDVAAPRDALDLPEDVIDLEAWVIAVLRAAGPRRVERALAACEDAAGDRFPPADVLAAIRRVFSTEVLANA</sequence>
<evidence type="ECO:0000313" key="2">
    <source>
        <dbReference type="Proteomes" id="UP000649739"/>
    </source>
</evidence>
<accession>A0A8J3B847</accession>
<protein>
    <submittedName>
        <fullName evidence="1">Uncharacterized protein</fullName>
    </submittedName>
</protein>
<reference evidence="1" key="2">
    <citation type="submission" date="2020-09" db="EMBL/GenBank/DDBJ databases">
        <authorList>
            <person name="Sun Q."/>
            <person name="Ohkuma M."/>
        </authorList>
    </citation>
    <scope>NUCLEOTIDE SEQUENCE</scope>
    <source>
        <strain evidence="1">JCM 3090</strain>
    </source>
</reference>
<comment type="caution">
    <text evidence="1">The sequence shown here is derived from an EMBL/GenBank/DDBJ whole genome shotgun (WGS) entry which is preliminary data.</text>
</comment>
<dbReference type="Proteomes" id="UP000649739">
    <property type="component" value="Unassembled WGS sequence"/>
</dbReference>
<evidence type="ECO:0000313" key="1">
    <source>
        <dbReference type="EMBL" id="GGJ92284.1"/>
    </source>
</evidence>
<dbReference type="AlphaFoldDB" id="A0A8J3B847"/>
<gene>
    <name evidence="1" type="ORF">GCM10010123_22640</name>
</gene>
<keyword evidence="2" id="KW-1185">Reference proteome</keyword>
<organism evidence="1 2">
    <name type="scientific">Pilimelia anulata</name>
    <dbReference type="NCBI Taxonomy" id="53371"/>
    <lineage>
        <taxon>Bacteria</taxon>
        <taxon>Bacillati</taxon>
        <taxon>Actinomycetota</taxon>
        <taxon>Actinomycetes</taxon>
        <taxon>Micromonosporales</taxon>
        <taxon>Micromonosporaceae</taxon>
        <taxon>Pilimelia</taxon>
    </lineage>
</organism>